<comment type="similarity">
    <text evidence="2">Belongs to the SMIM12 family.</text>
</comment>
<accession>A0A8J2HR00</accession>
<name>A0A8J2HR00_COTCN</name>
<protein>
    <submittedName>
        <fullName evidence="7">Uncharacterized protein</fullName>
    </submittedName>
</protein>
<reference evidence="7" key="1">
    <citation type="submission" date="2021-04" db="EMBL/GenBank/DDBJ databases">
        <authorList>
            <person name="Chebbi M.A.C M."/>
        </authorList>
    </citation>
    <scope>NUCLEOTIDE SEQUENCE</scope>
</reference>
<dbReference type="EMBL" id="CAJNRD030001123">
    <property type="protein sequence ID" value="CAG5103485.1"/>
    <property type="molecule type" value="Genomic_DNA"/>
</dbReference>
<evidence type="ECO:0000256" key="5">
    <source>
        <dbReference type="ARBA" id="ARBA00023136"/>
    </source>
</evidence>
<dbReference type="GO" id="GO:0016020">
    <property type="term" value="C:membrane"/>
    <property type="evidence" value="ECO:0007669"/>
    <property type="project" value="UniProtKB-SubCell"/>
</dbReference>
<feature type="transmembrane region" description="Helical" evidence="6">
    <location>
        <begin position="12"/>
        <end position="32"/>
    </location>
</feature>
<keyword evidence="4 6" id="KW-1133">Transmembrane helix</keyword>
<organism evidence="7 8">
    <name type="scientific">Cotesia congregata</name>
    <name type="common">Parasitoid wasp</name>
    <name type="synonym">Apanteles congregatus</name>
    <dbReference type="NCBI Taxonomy" id="51543"/>
    <lineage>
        <taxon>Eukaryota</taxon>
        <taxon>Metazoa</taxon>
        <taxon>Ecdysozoa</taxon>
        <taxon>Arthropoda</taxon>
        <taxon>Hexapoda</taxon>
        <taxon>Insecta</taxon>
        <taxon>Pterygota</taxon>
        <taxon>Neoptera</taxon>
        <taxon>Endopterygota</taxon>
        <taxon>Hymenoptera</taxon>
        <taxon>Apocrita</taxon>
        <taxon>Ichneumonoidea</taxon>
        <taxon>Braconidae</taxon>
        <taxon>Microgastrinae</taxon>
        <taxon>Cotesia</taxon>
    </lineage>
</organism>
<dbReference type="AlphaFoldDB" id="A0A8J2HR00"/>
<evidence type="ECO:0000256" key="6">
    <source>
        <dbReference type="SAM" id="Phobius"/>
    </source>
</evidence>
<keyword evidence="8" id="KW-1185">Reference proteome</keyword>
<comment type="subcellular location">
    <subcellularLocation>
        <location evidence="1">Membrane</location>
        <topology evidence="1">Single-pass membrane protein</topology>
    </subcellularLocation>
</comment>
<evidence type="ECO:0000256" key="4">
    <source>
        <dbReference type="ARBA" id="ARBA00022989"/>
    </source>
</evidence>
<keyword evidence="3 6" id="KW-0812">Transmembrane</keyword>
<dbReference type="Proteomes" id="UP000786811">
    <property type="component" value="Unassembled WGS sequence"/>
</dbReference>
<proteinExistence type="inferred from homology"/>
<dbReference type="PANTHER" id="PTHR28599">
    <property type="entry name" value="SMALL INTEGRAL MEMBRANE PROTEIN 12"/>
    <property type="match status" value="1"/>
</dbReference>
<evidence type="ECO:0000256" key="3">
    <source>
        <dbReference type="ARBA" id="ARBA00022692"/>
    </source>
</evidence>
<sequence>MYGPLLMNALKRYVPIVTLPFAGIIGFIGYNLEGWLSDKYTPSTEPVIDQRTERLLKNIDSDGVQSAKVKHNPLDVNLSPSLSNVNNNNVTVDITRSKNAVRKVFMIDSIRIVLSFKTESRMLEVSLAFLASDTSSVSIWNKIAGVQLNARLIGVNFKRSSRLWMFDFGNQTFIITL</sequence>
<keyword evidence="5 6" id="KW-0472">Membrane</keyword>
<dbReference type="OrthoDB" id="10052506at2759"/>
<dbReference type="Pfam" id="PF15990">
    <property type="entry name" value="UPF0767"/>
    <property type="match status" value="1"/>
</dbReference>
<dbReference type="InterPro" id="IPR031933">
    <property type="entry name" value="UPF0767"/>
</dbReference>
<dbReference type="PANTHER" id="PTHR28599:SF1">
    <property type="entry name" value="SMALL INTEGRAL MEMBRANE PROTEIN 12"/>
    <property type="match status" value="1"/>
</dbReference>
<evidence type="ECO:0000256" key="2">
    <source>
        <dbReference type="ARBA" id="ARBA00007304"/>
    </source>
</evidence>
<gene>
    <name evidence="7" type="ORF">HICCMSTLAB_LOCUS11533</name>
</gene>
<evidence type="ECO:0000313" key="8">
    <source>
        <dbReference type="Proteomes" id="UP000786811"/>
    </source>
</evidence>
<evidence type="ECO:0000256" key="1">
    <source>
        <dbReference type="ARBA" id="ARBA00004167"/>
    </source>
</evidence>
<comment type="caution">
    <text evidence="7">The sequence shown here is derived from an EMBL/GenBank/DDBJ whole genome shotgun (WGS) entry which is preliminary data.</text>
</comment>
<evidence type="ECO:0000313" key="7">
    <source>
        <dbReference type="EMBL" id="CAG5103485.1"/>
    </source>
</evidence>